<sequence>MGKKKGGAKGKTQRVDKAPPTPSSAHPQQQNSTLPSPEKTPPTSPSAPVADLPAVSTTLDADVEPTTKEASVAEAESGVAELQLPTPSEPDVPLPSVTEGDGVPASQQEPAIDSDINDTEPQPDDSVSANLDAFPLPETENLGAEDLLEAGDHGEANGPVEAGNLVEAAEIGEATNDVEAVDHPGATDTGEAGEDLLETTDTVDAGGLLEATDAVEAGNILEASDPVGTGNLRETGDFLEAAALTEPAEPITTLEYETEIAIDAGIEGDPMADDVQPLEELHTSSQPTAEFDESLSPPRVDEVPIDEGNIEEKPEEPLLQASAVAAGEDQDDAIGLSDLGEQKDQEVLQGWGDWPEESTGEQLDEALVDFNESAGASVLEVAEEPEAYDDTGSGELFPEVAPASNEEQEHVEDLNDVVQPSSQADGSPLLDATATTGEESRVEVDGWVEEADGWTGEADGWAEQIGDSAEQPLEGWDEIAAFENEISTEDAGDPIEQAPMDDHIMDVGENHELDIIEEGGAPIELAPAGNHLDTGETHEQDITEAVGDPLEEVPADEDHVAVDTSRNADMDLAEDAGDLFNQAPTSDSVVDTSQDPGLDLESNVHDVSDSRQEGTSLAEVQSDQIGEQTAEGIDPNFSFGDWGIDGISGEAESGSAQQPDGWTTLADGDGTAVEDVHAEGAEGTAAIEDVGSTERNPDVQAADTVDSDPVLAEPIAHAGSEPDIAALEEETHPGELKEDVVEPPPSDEGSNPPPPPTPPAEDAEELQSEEPNVEAAPVPPPEPVDLQSHTAPEEVEGVASSQAEGSELPEELHESSTTLPPTDSMPEAEQIPPSVALDHDLCDSSNDAELAPPSEEQLVEVTAEMVEIAETEDHIDTQMDEPIEAPPAIQLNDTSVTSLTNGIAIMGQESSLPVLSAQDVATPEIIAISEMFGTMRAALLAMTSAFDRLGVQTERMAADSLHIKAAEQLGSLKAALGHQIARQKSEVEALRLTLQSKIKQAAEEKIRTHLRDVIKKAVKAQVEEKVRAQMAIQIPDDLRQQVISHQRKIIQVKTDLHNSEARMYNALQTVPGARLRPLLRPLPTPEQSPVAINISRSNSMGNATLGTPWSAFPSGPAPTPIRRSVSNSNRMGGGVETVPPTPSKFFPRDLTALFALSQDEARRLLREYGLKSTAPSPAVENHTPMRARGLSVVSEEGPVEEDPEVHAQDMNTFMKHIGVPFLMIPPPKEKPEDEHEKPPLSSRSRRKMLTPLIIK</sequence>
<dbReference type="PANTHER" id="PTHR24216">
    <property type="entry name" value="PAXILLIN-RELATED"/>
    <property type="match status" value="1"/>
</dbReference>
<reference evidence="2 3" key="1">
    <citation type="journal article" date="2020" name="ISME J.">
        <title>Uncovering the hidden diversity of litter-decomposition mechanisms in mushroom-forming fungi.</title>
        <authorList>
            <person name="Floudas D."/>
            <person name="Bentzer J."/>
            <person name="Ahren D."/>
            <person name="Johansson T."/>
            <person name="Persson P."/>
            <person name="Tunlid A."/>
        </authorList>
    </citation>
    <scope>NUCLEOTIDE SEQUENCE [LARGE SCALE GENOMIC DNA]</scope>
    <source>
        <strain evidence="2 3">CBS 101986</strain>
    </source>
</reference>
<feature type="compositionally biased region" description="Polar residues" evidence="1">
    <location>
        <begin position="613"/>
        <end position="627"/>
    </location>
</feature>
<feature type="region of interest" description="Disordered" evidence="1">
    <location>
        <begin position="579"/>
        <end position="829"/>
    </location>
</feature>
<evidence type="ECO:0000256" key="1">
    <source>
        <dbReference type="SAM" id="MobiDB-lite"/>
    </source>
</evidence>
<evidence type="ECO:0000313" key="2">
    <source>
        <dbReference type="EMBL" id="KAF5322027.1"/>
    </source>
</evidence>
<evidence type="ECO:0000313" key="3">
    <source>
        <dbReference type="Proteomes" id="UP000567179"/>
    </source>
</evidence>
<gene>
    <name evidence="2" type="ORF">D9619_001951</name>
</gene>
<feature type="compositionally biased region" description="Acidic residues" evidence="1">
    <location>
        <begin position="761"/>
        <end position="772"/>
    </location>
</feature>
<feature type="region of interest" description="Disordered" evidence="1">
    <location>
        <begin position="385"/>
        <end position="442"/>
    </location>
</feature>
<dbReference type="EMBL" id="JAACJJ010000028">
    <property type="protein sequence ID" value="KAF5322027.1"/>
    <property type="molecule type" value="Genomic_DNA"/>
</dbReference>
<feature type="compositionally biased region" description="Basic and acidic residues" evidence="1">
    <location>
        <begin position="602"/>
        <end position="612"/>
    </location>
</feature>
<dbReference type="OrthoDB" id="6474464at2759"/>
<proteinExistence type="predicted"/>
<feature type="compositionally biased region" description="Basic residues" evidence="1">
    <location>
        <begin position="1"/>
        <end position="12"/>
    </location>
</feature>
<dbReference type="AlphaFoldDB" id="A0A8H5BH29"/>
<keyword evidence="3" id="KW-1185">Reference proteome</keyword>
<name>A0A8H5BH29_9AGAR</name>
<accession>A0A8H5BH29</accession>
<feature type="region of interest" description="Disordered" evidence="1">
    <location>
        <begin position="1223"/>
        <end position="1255"/>
    </location>
</feature>
<feature type="compositionally biased region" description="Basic and acidic residues" evidence="1">
    <location>
        <begin position="729"/>
        <end position="740"/>
    </location>
</feature>
<comment type="caution">
    <text evidence="2">The sequence shown here is derived from an EMBL/GenBank/DDBJ whole genome shotgun (WGS) entry which is preliminary data.</text>
</comment>
<feature type="region of interest" description="Disordered" evidence="1">
    <location>
        <begin position="1112"/>
        <end position="1143"/>
    </location>
</feature>
<feature type="compositionally biased region" description="Low complexity" evidence="1">
    <location>
        <begin position="69"/>
        <end position="81"/>
    </location>
</feature>
<organism evidence="2 3">
    <name type="scientific">Psilocybe cf. subviscida</name>
    <dbReference type="NCBI Taxonomy" id="2480587"/>
    <lineage>
        <taxon>Eukaryota</taxon>
        <taxon>Fungi</taxon>
        <taxon>Dikarya</taxon>
        <taxon>Basidiomycota</taxon>
        <taxon>Agaricomycotina</taxon>
        <taxon>Agaricomycetes</taxon>
        <taxon>Agaricomycetidae</taxon>
        <taxon>Agaricales</taxon>
        <taxon>Agaricineae</taxon>
        <taxon>Strophariaceae</taxon>
        <taxon>Psilocybe</taxon>
    </lineage>
</organism>
<feature type="compositionally biased region" description="Basic and acidic residues" evidence="1">
    <location>
        <begin position="1227"/>
        <end position="1238"/>
    </location>
</feature>
<feature type="compositionally biased region" description="Polar residues" evidence="1">
    <location>
        <begin position="582"/>
        <end position="595"/>
    </location>
</feature>
<feature type="region of interest" description="Disordered" evidence="1">
    <location>
        <begin position="1"/>
        <end position="160"/>
    </location>
</feature>
<protein>
    <submittedName>
        <fullName evidence="2">Uncharacterized protein</fullName>
    </submittedName>
</protein>
<feature type="compositionally biased region" description="Pro residues" evidence="1">
    <location>
        <begin position="742"/>
        <end position="759"/>
    </location>
</feature>
<dbReference type="Proteomes" id="UP000567179">
    <property type="component" value="Unassembled WGS sequence"/>
</dbReference>